<evidence type="ECO:0000256" key="4">
    <source>
        <dbReference type="SAM" id="MobiDB-lite"/>
    </source>
</evidence>
<feature type="repeat" description="TPR" evidence="3">
    <location>
        <begin position="689"/>
        <end position="722"/>
    </location>
</feature>
<feature type="compositionally biased region" description="Low complexity" evidence="4">
    <location>
        <begin position="405"/>
        <end position="444"/>
    </location>
</feature>
<protein>
    <submittedName>
        <fullName evidence="7">Tetratricopeptide TPR_1 repeat-containing protein</fullName>
    </submittedName>
</protein>
<feature type="compositionally biased region" description="Low complexity" evidence="4">
    <location>
        <begin position="235"/>
        <end position="249"/>
    </location>
</feature>
<dbReference type="PANTHER" id="PTHR44943:SF8">
    <property type="entry name" value="TPR REPEAT-CONTAINING PROTEIN MJ0263"/>
    <property type="match status" value="1"/>
</dbReference>
<feature type="compositionally biased region" description="Low complexity" evidence="4">
    <location>
        <begin position="160"/>
        <end position="174"/>
    </location>
</feature>
<evidence type="ECO:0000313" key="8">
    <source>
        <dbReference type="Proteomes" id="UP000007845"/>
    </source>
</evidence>
<feature type="chain" id="PRO_5003250876" evidence="5">
    <location>
        <begin position="28"/>
        <end position="1110"/>
    </location>
</feature>
<keyword evidence="8" id="KW-1185">Reference proteome</keyword>
<gene>
    <name evidence="7" type="ORF">DND132_0037</name>
</gene>
<dbReference type="Pfam" id="PF13432">
    <property type="entry name" value="TPR_16"/>
    <property type="match status" value="1"/>
</dbReference>
<evidence type="ECO:0000256" key="1">
    <source>
        <dbReference type="ARBA" id="ARBA00022737"/>
    </source>
</evidence>
<feature type="region of interest" description="Disordered" evidence="4">
    <location>
        <begin position="235"/>
        <end position="255"/>
    </location>
</feature>
<feature type="region of interest" description="Disordered" evidence="4">
    <location>
        <begin position="160"/>
        <end position="220"/>
    </location>
</feature>
<feature type="repeat" description="TPR" evidence="3">
    <location>
        <begin position="540"/>
        <end position="573"/>
    </location>
</feature>
<reference evidence="7 8" key="1">
    <citation type="journal article" date="2011" name="J. Bacteriol.">
        <title>Genome sequence of the mercury-methylating strain Desulfovibrio desulfuricans ND132.</title>
        <authorList>
            <person name="Brown S.D."/>
            <person name="Gilmour C.C."/>
            <person name="Kucken A.M."/>
            <person name="Wall J.D."/>
            <person name="Elias D.A."/>
            <person name="Brandt C.C."/>
            <person name="Podar M."/>
            <person name="Chertkov O."/>
            <person name="Held B."/>
            <person name="Bruce D.C."/>
            <person name="Detter J.C."/>
            <person name="Tapia R."/>
            <person name="Han C.S."/>
            <person name="Goodwin L.A."/>
            <person name="Cheng J.F."/>
            <person name="Pitluck S."/>
            <person name="Woyke T."/>
            <person name="Mikhailova N."/>
            <person name="Ivanova N.N."/>
            <person name="Han J."/>
            <person name="Lucas S."/>
            <person name="Lapidus A.L."/>
            <person name="Land M.L."/>
            <person name="Hauser L.J."/>
            <person name="Palumbo A.V."/>
        </authorList>
    </citation>
    <scope>NUCLEOTIDE SEQUENCE [LARGE SCALE GENOMIC DNA]</scope>
    <source>
        <strain evidence="7 8">ND132</strain>
    </source>
</reference>
<feature type="domain" description="Ancillary SecYEG translocon subunit/Cell division coordinator CpoB TPR" evidence="6">
    <location>
        <begin position="589"/>
        <end position="731"/>
    </location>
</feature>
<feature type="compositionally biased region" description="Low complexity" evidence="4">
    <location>
        <begin position="311"/>
        <end position="343"/>
    </location>
</feature>
<dbReference type="eggNOG" id="COG1729">
    <property type="taxonomic scope" value="Bacteria"/>
</dbReference>
<dbReference type="InterPro" id="IPR011990">
    <property type="entry name" value="TPR-like_helical_dom_sf"/>
</dbReference>
<sequence length="1110" mass="121346">MKYVKSIAWPLAAALVLGLILADPAQALRVDFSSQGGGDRLVFAFDSATLPKSSVARTGKTSVKVLLPVGIWDREARPESRNFPGRLVKSMAITDNGVEITTSTDAFGYIRVPEQGKPEFVLQVYGDPIGARWQSPDAPPARTAQAARIATPAVKPQVAQAAKAPAAAPAKAPAVPAPEPKAPTAADVARNLSTVRPDQPGPARAEADLPPETPPADRKPFFAVPYSVRDEVKAPGDQTAAPAGGAAPAETVTGDYPPASELRFKAVNKSAEQVKFAELAGDAGTGSPAAAPAGTDAEPAAEPAMRQAVTPPQQGGAPEPQPAVEVPAPAQEPQAANEVVAEVTPPPAPVEVSGAGQAGGAVSPPPPPVSGAGQAGGAVSPPPPPAAPSAPIAETVQPVEPPVQPVAEQPAPEVQPEAEQAAQPAEAAQPEQAAAPGAEGAPAPELSPEEKEKARLEAINDKLGEAQSLMFNGALDEALPLFEDILKQPKLPDDVREETLYAVADIKKQLDANDLPGKFDEVAQAYIQAMNANLRSNRVPRALLNLGLLNLQVGNFPEARAYFKILQDKYPDDDNIPSISYYWGEYWYRKGDYKKAADQFQQLIQTYPEHQLAKQAAYYLADSLDRLGYLDQAYQIVDYIDKRWPDYYMENMEFLRLAGGVEMQLKKWDPAKNHYFTYYNLNPEADGADVVLARIGDIYLRKNQKDAAKQVYEKAVKDFPDKEGGLIAKMRLAEEGIYDDPAMNEMVDVFNRPYNLNPKRVYTEIVSQHPDSPLAPIAQLKLAMWHAFHKQYPEALTAAQDLIEKYPDSPLADKARTLGDSVFVRAVPGMLAEQRYGRIVRYWETYDFIGKKDSKVDDNTRLAIATSYWKIGQPAKALELLKPYLTKKQIPGISDQALGLAVNIHLDQLAWQDISDLVSMASKNWKLKPEQQRQLDYARAMALQNLGDSRRAVTLWADLAKDMTVDPAFRAYAMYYMAKDAMERQDLRRVFVYSQEALSLLLQTDGDPEKIKDAVLMSIYATERSGRYEEALKWAREYDKYISPDNPEWASTRFKLARIYRKAGAMDEWKQLLQDIIDKKPDSLQAQLAKSALETYDLEQKASQYAPNPG</sequence>
<dbReference type="KEGG" id="ddn:DND132_0037"/>
<feature type="region of interest" description="Disordered" evidence="4">
    <location>
        <begin position="282"/>
        <end position="453"/>
    </location>
</feature>
<dbReference type="PROSITE" id="PS50005">
    <property type="entry name" value="TPR"/>
    <property type="match status" value="3"/>
</dbReference>
<dbReference type="SMR" id="F0JCS7"/>
<feature type="signal peptide" evidence="5">
    <location>
        <begin position="1"/>
        <end position="27"/>
    </location>
</feature>
<evidence type="ECO:0000256" key="3">
    <source>
        <dbReference type="PROSITE-ProRule" id="PRU00339"/>
    </source>
</evidence>
<keyword evidence="2 3" id="KW-0802">TPR repeat</keyword>
<dbReference type="HOGENOM" id="CLU_008591_0_0_7"/>
<dbReference type="EMBL" id="CP003220">
    <property type="protein sequence ID" value="EGB13255.1"/>
    <property type="molecule type" value="Genomic_DNA"/>
</dbReference>
<feature type="compositionally biased region" description="Low complexity" evidence="4">
    <location>
        <begin position="282"/>
        <end position="304"/>
    </location>
</feature>
<dbReference type="InterPro" id="IPR051685">
    <property type="entry name" value="Ycf3/AcsC/BcsC/TPR_MFPF"/>
</dbReference>
<organism evidence="7 8">
    <name type="scientific">Pseudodesulfovibrio mercurii</name>
    <dbReference type="NCBI Taxonomy" id="641491"/>
    <lineage>
        <taxon>Bacteria</taxon>
        <taxon>Pseudomonadati</taxon>
        <taxon>Thermodesulfobacteriota</taxon>
        <taxon>Desulfovibrionia</taxon>
        <taxon>Desulfovibrionales</taxon>
        <taxon>Desulfovibrionaceae</taxon>
    </lineage>
</organism>
<evidence type="ECO:0000256" key="5">
    <source>
        <dbReference type="SAM" id="SignalP"/>
    </source>
</evidence>
<keyword evidence="1" id="KW-0677">Repeat</keyword>
<dbReference type="SUPFAM" id="SSF48452">
    <property type="entry name" value="TPR-like"/>
    <property type="match status" value="3"/>
</dbReference>
<evidence type="ECO:0000313" key="7">
    <source>
        <dbReference type="EMBL" id="EGB13255.1"/>
    </source>
</evidence>
<feature type="repeat" description="TPR" evidence="3">
    <location>
        <begin position="577"/>
        <end position="610"/>
    </location>
</feature>
<keyword evidence="5" id="KW-0732">Signal</keyword>
<dbReference type="Pfam" id="PF13174">
    <property type="entry name" value="TPR_6"/>
    <property type="match status" value="1"/>
</dbReference>
<dbReference type="Gene3D" id="1.25.40.10">
    <property type="entry name" value="Tetratricopeptide repeat domain"/>
    <property type="match status" value="5"/>
</dbReference>
<dbReference type="Proteomes" id="UP000007845">
    <property type="component" value="Chromosome"/>
</dbReference>
<name>F0JCS7_9BACT</name>
<dbReference type="eggNOG" id="COG0457">
    <property type="taxonomic scope" value="Bacteria"/>
</dbReference>
<dbReference type="Pfam" id="PF09976">
    <property type="entry name" value="TPR_21"/>
    <property type="match status" value="1"/>
</dbReference>
<dbReference type="AlphaFoldDB" id="F0JCS7"/>
<evidence type="ECO:0000259" key="6">
    <source>
        <dbReference type="Pfam" id="PF09976"/>
    </source>
</evidence>
<dbReference type="PANTHER" id="PTHR44943">
    <property type="entry name" value="CELLULOSE SYNTHASE OPERON PROTEIN C"/>
    <property type="match status" value="1"/>
</dbReference>
<dbReference type="InterPro" id="IPR018704">
    <property type="entry name" value="SecYEG/CpoB_TPR"/>
</dbReference>
<dbReference type="InterPro" id="IPR019734">
    <property type="entry name" value="TPR_rpt"/>
</dbReference>
<accession>F0JCS7</accession>
<dbReference type="SMART" id="SM00028">
    <property type="entry name" value="TPR"/>
    <property type="match status" value="5"/>
</dbReference>
<dbReference type="STRING" id="641491.DND132_0037"/>
<evidence type="ECO:0000256" key="2">
    <source>
        <dbReference type="ARBA" id="ARBA00022803"/>
    </source>
</evidence>
<proteinExistence type="predicted"/>